<evidence type="ECO:0000313" key="4">
    <source>
        <dbReference type="Proteomes" id="UP000295371"/>
    </source>
</evidence>
<dbReference type="SUPFAM" id="SSF51905">
    <property type="entry name" value="FAD/NAD(P)-binding domain"/>
    <property type="match status" value="1"/>
</dbReference>
<dbReference type="Proteomes" id="UP000295371">
    <property type="component" value="Unassembled WGS sequence"/>
</dbReference>
<feature type="domain" description="FAD dependent oxidoreductase" evidence="2">
    <location>
        <begin position="17"/>
        <end position="368"/>
    </location>
</feature>
<gene>
    <name evidence="3" type="ORF">CLV29_1095</name>
</gene>
<dbReference type="InterPro" id="IPR006076">
    <property type="entry name" value="FAD-dep_OxRdtase"/>
</dbReference>
<evidence type="ECO:0000259" key="2">
    <source>
        <dbReference type="Pfam" id="PF01266"/>
    </source>
</evidence>
<dbReference type="GO" id="GO:0005737">
    <property type="term" value="C:cytoplasm"/>
    <property type="evidence" value="ECO:0007669"/>
    <property type="project" value="TreeGrafter"/>
</dbReference>
<sequence length="399" mass="42170">MAVMVVVQQELPDRAEVVVIGGGVIGTAVAHELARDGITDVVVLEAGEIGSGSSAKPLGGVRATFSDPANVELSAWSLRRYAEFEASFSRSIGLHQVGYLFLITDEDDLPAAEAAIEVQNAFGSRAELVDPGRAAELCPPLHPERLLAASWSPDDGFAQPSLVLQAYAESAAAAGVRVLTGQTVTGFDHTAGEVSGVAVSDRLIRTQSVICCAGAWSGVLARLAGIALPVEPVKRQIAMLPAPRSAAWPQVPFTLDLRTTMYFHNGSFGSVAAAAGDPMLIGISDPATPVGFDREPSLEWLTPFRAAAQRLAPGLAEPEPFDIWAGLYENTPDHNALIGRQGNFVYATGFSGHGFLQAPGVGRLVADLLQGRSSFMDPTPFSLDRFGSRTGEFRELHII</sequence>
<evidence type="ECO:0000256" key="1">
    <source>
        <dbReference type="ARBA" id="ARBA00023002"/>
    </source>
</evidence>
<dbReference type="PANTHER" id="PTHR13847">
    <property type="entry name" value="SARCOSINE DEHYDROGENASE-RELATED"/>
    <property type="match status" value="1"/>
</dbReference>
<dbReference type="EMBL" id="SOAW01000001">
    <property type="protein sequence ID" value="TDT33477.1"/>
    <property type="molecule type" value="Genomic_DNA"/>
</dbReference>
<dbReference type="InterPro" id="IPR036188">
    <property type="entry name" value="FAD/NAD-bd_sf"/>
</dbReference>
<accession>A0A4R7JA39</accession>
<dbReference type="AlphaFoldDB" id="A0A4R7JA39"/>
<reference evidence="3 4" key="1">
    <citation type="submission" date="2019-03" db="EMBL/GenBank/DDBJ databases">
        <title>Genomic Encyclopedia of Archaeal and Bacterial Type Strains, Phase II (KMG-II): from individual species to whole genera.</title>
        <authorList>
            <person name="Goeker M."/>
        </authorList>
    </citation>
    <scope>NUCLEOTIDE SEQUENCE [LARGE SCALE GENOMIC DNA]</scope>
    <source>
        <strain evidence="3 4">DSM 24323</strain>
    </source>
</reference>
<dbReference type="PANTHER" id="PTHR13847:SF287">
    <property type="entry name" value="FAD-DEPENDENT OXIDOREDUCTASE DOMAIN-CONTAINING PROTEIN 1"/>
    <property type="match status" value="1"/>
</dbReference>
<name>A0A4R7JA39_9ACTN</name>
<dbReference type="RefSeq" id="WP_208292764.1">
    <property type="nucleotide sequence ID" value="NZ_CP171129.1"/>
</dbReference>
<organism evidence="3 4">
    <name type="scientific">Naumannella halotolerans</name>
    <dbReference type="NCBI Taxonomy" id="993414"/>
    <lineage>
        <taxon>Bacteria</taxon>
        <taxon>Bacillati</taxon>
        <taxon>Actinomycetota</taxon>
        <taxon>Actinomycetes</taxon>
        <taxon>Propionibacteriales</taxon>
        <taxon>Propionibacteriaceae</taxon>
        <taxon>Naumannella</taxon>
    </lineage>
</organism>
<protein>
    <submittedName>
        <fullName evidence="3">Sarcosine oxidase subunit beta</fullName>
    </submittedName>
</protein>
<dbReference type="Pfam" id="PF01266">
    <property type="entry name" value="DAO"/>
    <property type="match status" value="1"/>
</dbReference>
<keyword evidence="4" id="KW-1185">Reference proteome</keyword>
<keyword evidence="1" id="KW-0560">Oxidoreductase</keyword>
<proteinExistence type="predicted"/>
<dbReference type="Gene3D" id="3.50.50.60">
    <property type="entry name" value="FAD/NAD(P)-binding domain"/>
    <property type="match status" value="1"/>
</dbReference>
<dbReference type="Gene3D" id="3.30.9.10">
    <property type="entry name" value="D-Amino Acid Oxidase, subunit A, domain 2"/>
    <property type="match status" value="1"/>
</dbReference>
<evidence type="ECO:0000313" key="3">
    <source>
        <dbReference type="EMBL" id="TDT33477.1"/>
    </source>
</evidence>
<dbReference type="GO" id="GO:0016491">
    <property type="term" value="F:oxidoreductase activity"/>
    <property type="evidence" value="ECO:0007669"/>
    <property type="project" value="UniProtKB-KW"/>
</dbReference>
<comment type="caution">
    <text evidence="3">The sequence shown here is derived from an EMBL/GenBank/DDBJ whole genome shotgun (WGS) entry which is preliminary data.</text>
</comment>